<evidence type="ECO:0000256" key="1">
    <source>
        <dbReference type="ARBA" id="ARBA00004585"/>
    </source>
</evidence>
<keyword evidence="11" id="KW-0653">Protein transport</keyword>
<dbReference type="EMBL" id="KN838542">
    <property type="protein sequence ID" value="KIK08349.1"/>
    <property type="molecule type" value="Genomic_DNA"/>
</dbReference>
<dbReference type="GO" id="GO:0008270">
    <property type="term" value="F:zinc ion binding"/>
    <property type="evidence" value="ECO:0007669"/>
    <property type="project" value="UniProtKB-KW"/>
</dbReference>
<keyword evidence="9" id="KW-0833">Ubl conjugation pathway</keyword>
<evidence type="ECO:0000256" key="16">
    <source>
        <dbReference type="ARBA" id="ARBA00034438"/>
    </source>
</evidence>
<keyword evidence="21" id="KW-1185">Reference proteome</keyword>
<dbReference type="Pfam" id="PF04757">
    <property type="entry name" value="Pex2_Pex12"/>
    <property type="match status" value="1"/>
</dbReference>
<keyword evidence="4" id="KW-0813">Transport</keyword>
<dbReference type="STRING" id="1095629.A0A0C9Y370"/>
<dbReference type="HOGENOM" id="CLU_024591_0_0_1"/>
<dbReference type="GO" id="GO:0061630">
    <property type="term" value="F:ubiquitin protein ligase activity"/>
    <property type="evidence" value="ECO:0007669"/>
    <property type="project" value="UniProtKB-EC"/>
</dbReference>
<dbReference type="InterPro" id="IPR013083">
    <property type="entry name" value="Znf_RING/FYVE/PHD"/>
</dbReference>
<keyword evidence="12 18" id="KW-1133">Transmembrane helix</keyword>
<organism evidence="20 21">
    <name type="scientific">Laccaria amethystina LaAM-08-1</name>
    <dbReference type="NCBI Taxonomy" id="1095629"/>
    <lineage>
        <taxon>Eukaryota</taxon>
        <taxon>Fungi</taxon>
        <taxon>Dikarya</taxon>
        <taxon>Basidiomycota</taxon>
        <taxon>Agaricomycotina</taxon>
        <taxon>Agaricomycetes</taxon>
        <taxon>Agaricomycetidae</taxon>
        <taxon>Agaricales</taxon>
        <taxon>Agaricineae</taxon>
        <taxon>Hydnangiaceae</taxon>
        <taxon>Laccaria</taxon>
    </lineage>
</organism>
<evidence type="ECO:0000256" key="7">
    <source>
        <dbReference type="ARBA" id="ARBA00022723"/>
    </source>
</evidence>
<keyword evidence="14" id="KW-0576">Peroxisome</keyword>
<dbReference type="InterPro" id="IPR017907">
    <property type="entry name" value="Znf_RING_CS"/>
</dbReference>
<dbReference type="InterPro" id="IPR025654">
    <property type="entry name" value="PEX2/10"/>
</dbReference>
<dbReference type="EC" id="2.3.2.36" evidence="17"/>
<keyword evidence="13 18" id="KW-0472">Membrane</keyword>
<evidence type="ECO:0000256" key="11">
    <source>
        <dbReference type="ARBA" id="ARBA00022927"/>
    </source>
</evidence>
<proteinExistence type="inferred from homology"/>
<comment type="pathway">
    <text evidence="2">Protein modification; protein ubiquitination.</text>
</comment>
<keyword evidence="7" id="KW-0479">Metal-binding</keyword>
<evidence type="ECO:0000256" key="2">
    <source>
        <dbReference type="ARBA" id="ARBA00004906"/>
    </source>
</evidence>
<gene>
    <name evidence="20" type="ORF">K443DRAFT_672373</name>
</gene>
<dbReference type="SUPFAM" id="SSF57850">
    <property type="entry name" value="RING/U-box"/>
    <property type="match status" value="1"/>
</dbReference>
<dbReference type="InterPro" id="IPR006845">
    <property type="entry name" value="Pex_N"/>
</dbReference>
<dbReference type="GO" id="GO:0016562">
    <property type="term" value="P:protein import into peroxisome matrix, receptor recycling"/>
    <property type="evidence" value="ECO:0007669"/>
    <property type="project" value="UniProtKB-ARBA"/>
</dbReference>
<dbReference type="AlphaFoldDB" id="A0A0C9Y370"/>
<evidence type="ECO:0000256" key="15">
    <source>
        <dbReference type="ARBA" id="ARBA00032511"/>
    </source>
</evidence>
<evidence type="ECO:0000256" key="6">
    <source>
        <dbReference type="ARBA" id="ARBA00022692"/>
    </source>
</evidence>
<evidence type="ECO:0000256" key="13">
    <source>
        <dbReference type="ARBA" id="ARBA00023136"/>
    </source>
</evidence>
<evidence type="ECO:0000256" key="4">
    <source>
        <dbReference type="ARBA" id="ARBA00022448"/>
    </source>
</evidence>
<feature type="transmembrane region" description="Helical" evidence="18">
    <location>
        <begin position="222"/>
        <end position="240"/>
    </location>
</feature>
<evidence type="ECO:0000256" key="12">
    <source>
        <dbReference type="ARBA" id="ARBA00022989"/>
    </source>
</evidence>
<evidence type="ECO:0000256" key="14">
    <source>
        <dbReference type="ARBA" id="ARBA00023140"/>
    </source>
</evidence>
<dbReference type="PANTHER" id="PTHR48178">
    <property type="entry name" value="PEROXISOME BIOGENESIS FACTOR 2"/>
    <property type="match status" value="1"/>
</dbReference>
<protein>
    <recommendedName>
        <fullName evidence="17">RING-type E3 ubiquitin transferase (cysteine targeting)</fullName>
        <ecNumber evidence="17">2.3.2.36</ecNumber>
    </recommendedName>
    <alternativeName>
        <fullName evidence="15">Peroxin-2</fullName>
    </alternativeName>
</protein>
<evidence type="ECO:0000256" key="5">
    <source>
        <dbReference type="ARBA" id="ARBA00022679"/>
    </source>
</evidence>
<evidence type="ECO:0000256" key="18">
    <source>
        <dbReference type="SAM" id="Phobius"/>
    </source>
</evidence>
<dbReference type="Gene3D" id="3.30.40.10">
    <property type="entry name" value="Zinc/RING finger domain, C3HC4 (zinc finger)"/>
    <property type="match status" value="1"/>
</dbReference>
<dbReference type="GO" id="GO:0005778">
    <property type="term" value="C:peroxisomal membrane"/>
    <property type="evidence" value="ECO:0007669"/>
    <property type="project" value="UniProtKB-SubCell"/>
</dbReference>
<reference evidence="21" key="2">
    <citation type="submission" date="2015-01" db="EMBL/GenBank/DDBJ databases">
        <title>Evolutionary Origins and Diversification of the Mycorrhizal Mutualists.</title>
        <authorList>
            <consortium name="DOE Joint Genome Institute"/>
            <consortium name="Mycorrhizal Genomics Consortium"/>
            <person name="Kohler A."/>
            <person name="Kuo A."/>
            <person name="Nagy L.G."/>
            <person name="Floudas D."/>
            <person name="Copeland A."/>
            <person name="Barry K.W."/>
            <person name="Cichocki N."/>
            <person name="Veneault-Fourrey C."/>
            <person name="LaButti K."/>
            <person name="Lindquist E.A."/>
            <person name="Lipzen A."/>
            <person name="Lundell T."/>
            <person name="Morin E."/>
            <person name="Murat C."/>
            <person name="Riley R."/>
            <person name="Ohm R."/>
            <person name="Sun H."/>
            <person name="Tunlid A."/>
            <person name="Henrissat B."/>
            <person name="Grigoriev I.V."/>
            <person name="Hibbett D.S."/>
            <person name="Martin F."/>
        </authorList>
    </citation>
    <scope>NUCLEOTIDE SEQUENCE [LARGE SCALE GENOMIC DNA]</scope>
    <source>
        <strain evidence="21">LaAM-08-1</strain>
    </source>
</reference>
<dbReference type="GO" id="GO:0016567">
    <property type="term" value="P:protein ubiquitination"/>
    <property type="evidence" value="ECO:0007669"/>
    <property type="project" value="UniProtKB-ARBA"/>
</dbReference>
<keyword evidence="8" id="KW-0863">Zinc-finger</keyword>
<comment type="catalytic activity">
    <reaction evidence="16">
        <text>[E2 ubiquitin-conjugating enzyme]-S-ubiquitinyl-L-cysteine + [acceptor protein]-L-cysteine = [E2 ubiquitin-conjugating enzyme]-L-cysteine + [acceptor protein]-S-ubiquitinyl-L-cysteine.</text>
        <dbReference type="EC" id="2.3.2.36"/>
    </reaction>
</comment>
<dbReference type="Proteomes" id="UP000054477">
    <property type="component" value="Unassembled WGS sequence"/>
</dbReference>
<feature type="domain" description="Pex N-terminal" evidence="19">
    <location>
        <begin position="45"/>
        <end position="251"/>
    </location>
</feature>
<accession>A0A0C9Y370</accession>
<reference evidence="20 21" key="1">
    <citation type="submission" date="2014-04" db="EMBL/GenBank/DDBJ databases">
        <authorList>
            <consortium name="DOE Joint Genome Institute"/>
            <person name="Kuo A."/>
            <person name="Kohler A."/>
            <person name="Nagy L.G."/>
            <person name="Floudas D."/>
            <person name="Copeland A."/>
            <person name="Barry K.W."/>
            <person name="Cichocki N."/>
            <person name="Veneault-Fourrey C."/>
            <person name="LaButti K."/>
            <person name="Lindquist E.A."/>
            <person name="Lipzen A."/>
            <person name="Lundell T."/>
            <person name="Morin E."/>
            <person name="Murat C."/>
            <person name="Sun H."/>
            <person name="Tunlid A."/>
            <person name="Henrissat B."/>
            <person name="Grigoriev I.V."/>
            <person name="Hibbett D.S."/>
            <person name="Martin F."/>
            <person name="Nordberg H.P."/>
            <person name="Cantor M.N."/>
            <person name="Hua S.X."/>
        </authorList>
    </citation>
    <scope>NUCLEOTIDE SEQUENCE [LARGE SCALE GENOMIC DNA]</scope>
    <source>
        <strain evidence="20 21">LaAM-08-1</strain>
    </source>
</reference>
<comment type="similarity">
    <text evidence="3">Belongs to the pex2/pex10/pex12 family.</text>
</comment>
<evidence type="ECO:0000313" key="21">
    <source>
        <dbReference type="Proteomes" id="UP000054477"/>
    </source>
</evidence>
<evidence type="ECO:0000256" key="8">
    <source>
        <dbReference type="ARBA" id="ARBA00022771"/>
    </source>
</evidence>
<feature type="transmembrane region" description="Helical" evidence="18">
    <location>
        <begin position="165"/>
        <end position="186"/>
    </location>
</feature>
<sequence>MLNAWENAWNSAQPHLSSITTAICASATVNPRVIRVGQLDSELLDQQLVQLLQEPINKALSLINNSLRAKFELELTLLIQLTLYKFSVWNTGASYGAKLQDLKFLVPSTSSHTLSSSRLPRRTTLFHIFLTLIVPYVHSRLRSYALSHAWPDAPSSDQRRKAWNILNLLESAHTLLGLMNFVAFLWGGQYRTLADRFLKMKLVPARRSVKRDVSYEFMNRQMVWHAFTEFLLFLLPLLSARSIRRRFYRLASNASLTYLFSLLPEKARGMFGIAKDSKSLPIGAQRTRGKFWSLPEDQCGVCAENASFNPNLSEPANMFTVLAISTAGLPPAEPLEPPSFPIFTPYVTSCGHIYCYHCIAERMIWAVDEAGNGQNWECIRCGADVKRAERFSVEVFEGDPNSECEFSSDLDMITDMSGSMGSYSESALSE</sequence>
<keyword evidence="6 18" id="KW-0812">Transmembrane</keyword>
<keyword evidence="10" id="KW-0862">Zinc</keyword>
<keyword evidence="5" id="KW-0808">Transferase</keyword>
<comment type="subcellular location">
    <subcellularLocation>
        <location evidence="1">Peroxisome membrane</location>
        <topology evidence="1">Multi-pass membrane protein</topology>
    </subcellularLocation>
</comment>
<dbReference type="PROSITE" id="PS00518">
    <property type="entry name" value="ZF_RING_1"/>
    <property type="match status" value="1"/>
</dbReference>
<name>A0A0C9Y370_9AGAR</name>
<dbReference type="OrthoDB" id="1701437at2759"/>
<evidence type="ECO:0000259" key="19">
    <source>
        <dbReference type="Pfam" id="PF04757"/>
    </source>
</evidence>
<evidence type="ECO:0000256" key="10">
    <source>
        <dbReference type="ARBA" id="ARBA00022833"/>
    </source>
</evidence>
<evidence type="ECO:0000256" key="17">
    <source>
        <dbReference type="ARBA" id="ARBA00034523"/>
    </source>
</evidence>
<evidence type="ECO:0000256" key="3">
    <source>
        <dbReference type="ARBA" id="ARBA00008704"/>
    </source>
</evidence>
<evidence type="ECO:0000256" key="9">
    <source>
        <dbReference type="ARBA" id="ARBA00022786"/>
    </source>
</evidence>
<evidence type="ECO:0000313" key="20">
    <source>
        <dbReference type="EMBL" id="KIK08349.1"/>
    </source>
</evidence>
<dbReference type="PANTHER" id="PTHR48178:SF1">
    <property type="entry name" value="PEROXISOME BIOGENESIS FACTOR 2"/>
    <property type="match status" value="1"/>
</dbReference>